<feature type="signal peptide" evidence="11">
    <location>
        <begin position="1"/>
        <end position="31"/>
    </location>
</feature>
<evidence type="ECO:0000256" key="2">
    <source>
        <dbReference type="ARBA" id="ARBA00004613"/>
    </source>
</evidence>
<feature type="compositionally biased region" description="Low complexity" evidence="10">
    <location>
        <begin position="177"/>
        <end position="188"/>
    </location>
</feature>
<keyword evidence="5" id="KW-0472">Membrane</keyword>
<dbReference type="PROSITE" id="PS52012">
    <property type="entry name" value="CFEM"/>
    <property type="match status" value="1"/>
</dbReference>
<evidence type="ECO:0000259" key="12">
    <source>
        <dbReference type="PROSITE" id="PS52012"/>
    </source>
</evidence>
<evidence type="ECO:0000256" key="7">
    <source>
        <dbReference type="ARBA" id="ARBA00023157"/>
    </source>
</evidence>
<feature type="domain" description="CFEM" evidence="12">
    <location>
        <begin position="49"/>
        <end position="161"/>
    </location>
</feature>
<sequence>MKSRTSTTEIGRRRRLAVAATTLFFVGAVVAESTTGATSDAPTATTGTGTATSTLQTGTISVTGTTLPQLVTETEPCAVLCYNAACLDSGCSPGDFSCVCGNPHSLVVKMGLCVGKDCDNSRQFDSGDWIADVCSAYDRVPSNSAELASASSLIVAEISSAAATATNNPVPSTGTISNGSGTKSAGAASTGTETSAAAASARLGGAGGGGILGGVFGLTSLVVGLVGGATMLVAGVL</sequence>
<keyword evidence="5" id="KW-0325">Glycoprotein</keyword>
<keyword evidence="8" id="KW-0449">Lipoprotein</keyword>
<feature type="disulfide bond" evidence="9">
    <location>
        <begin position="91"/>
        <end position="98"/>
    </location>
</feature>
<keyword evidence="5" id="KW-0336">GPI-anchor</keyword>
<comment type="similarity">
    <text evidence="3">Belongs to the RBT5 family.</text>
</comment>
<keyword evidence="4" id="KW-0964">Secreted</keyword>
<dbReference type="Proteomes" id="UP001642406">
    <property type="component" value="Unassembled WGS sequence"/>
</dbReference>
<evidence type="ECO:0000256" key="1">
    <source>
        <dbReference type="ARBA" id="ARBA00004589"/>
    </source>
</evidence>
<keyword evidence="9" id="KW-0479">Metal-binding</keyword>
<evidence type="ECO:0000256" key="3">
    <source>
        <dbReference type="ARBA" id="ARBA00010031"/>
    </source>
</evidence>
<evidence type="ECO:0000256" key="6">
    <source>
        <dbReference type="ARBA" id="ARBA00022729"/>
    </source>
</evidence>
<evidence type="ECO:0000256" key="5">
    <source>
        <dbReference type="ARBA" id="ARBA00022622"/>
    </source>
</evidence>
<keyword evidence="9" id="KW-0408">Iron</keyword>
<dbReference type="InterPro" id="IPR008427">
    <property type="entry name" value="Extracellular_membr_CFEM_dom"/>
</dbReference>
<keyword evidence="6 11" id="KW-0732">Signal</keyword>
<keyword evidence="9" id="KW-0349">Heme</keyword>
<evidence type="ECO:0000313" key="13">
    <source>
        <dbReference type="EMBL" id="CAK7210393.1"/>
    </source>
</evidence>
<dbReference type="EMBL" id="CAWUHC010000004">
    <property type="protein sequence ID" value="CAK7210393.1"/>
    <property type="molecule type" value="Genomic_DNA"/>
</dbReference>
<feature type="region of interest" description="Disordered" evidence="10">
    <location>
        <begin position="169"/>
        <end position="188"/>
    </location>
</feature>
<evidence type="ECO:0000256" key="4">
    <source>
        <dbReference type="ARBA" id="ARBA00022525"/>
    </source>
</evidence>
<comment type="subcellular location">
    <subcellularLocation>
        <location evidence="1">Membrane</location>
        <topology evidence="1">Lipid-anchor</topology>
        <topology evidence="1">GPI-anchor</topology>
    </subcellularLocation>
    <subcellularLocation>
        <location evidence="2">Secreted</location>
    </subcellularLocation>
</comment>
<evidence type="ECO:0000313" key="14">
    <source>
        <dbReference type="Proteomes" id="UP001642406"/>
    </source>
</evidence>
<reference evidence="13 14" key="1">
    <citation type="submission" date="2024-01" db="EMBL/GenBank/DDBJ databases">
        <authorList>
            <person name="Allen C."/>
            <person name="Tagirdzhanova G."/>
        </authorList>
    </citation>
    <scope>NUCLEOTIDE SEQUENCE [LARGE SCALE GENOMIC DNA]</scope>
</reference>
<accession>A0ABP0AT18</accession>
<evidence type="ECO:0000256" key="10">
    <source>
        <dbReference type="SAM" id="MobiDB-lite"/>
    </source>
</evidence>
<feature type="chain" id="PRO_5047323400" description="CFEM domain-containing protein" evidence="11">
    <location>
        <begin position="32"/>
        <end position="237"/>
    </location>
</feature>
<comment type="caution">
    <text evidence="9">Lacks conserved residue(s) required for the propagation of feature annotation.</text>
</comment>
<evidence type="ECO:0000256" key="8">
    <source>
        <dbReference type="ARBA" id="ARBA00023288"/>
    </source>
</evidence>
<evidence type="ECO:0000256" key="9">
    <source>
        <dbReference type="PROSITE-ProRule" id="PRU01356"/>
    </source>
</evidence>
<evidence type="ECO:0000256" key="11">
    <source>
        <dbReference type="SAM" id="SignalP"/>
    </source>
</evidence>
<gene>
    <name evidence="13" type="ORF">SBRCBS47491_000767</name>
</gene>
<keyword evidence="14" id="KW-1185">Reference proteome</keyword>
<feature type="binding site" description="axial binding residue" evidence="9">
    <location>
        <position position="95"/>
    </location>
    <ligand>
        <name>heme</name>
        <dbReference type="ChEBI" id="CHEBI:30413"/>
    </ligand>
    <ligandPart>
        <name>Fe</name>
        <dbReference type="ChEBI" id="CHEBI:18248"/>
    </ligandPart>
</feature>
<protein>
    <recommendedName>
        <fullName evidence="12">CFEM domain-containing protein</fullName>
    </recommendedName>
</protein>
<comment type="caution">
    <text evidence="13">The sequence shown here is derived from an EMBL/GenBank/DDBJ whole genome shotgun (WGS) entry which is preliminary data.</text>
</comment>
<organism evidence="13 14">
    <name type="scientific">Sporothrix bragantina</name>
    <dbReference type="NCBI Taxonomy" id="671064"/>
    <lineage>
        <taxon>Eukaryota</taxon>
        <taxon>Fungi</taxon>
        <taxon>Dikarya</taxon>
        <taxon>Ascomycota</taxon>
        <taxon>Pezizomycotina</taxon>
        <taxon>Sordariomycetes</taxon>
        <taxon>Sordariomycetidae</taxon>
        <taxon>Ophiostomatales</taxon>
        <taxon>Ophiostomataceae</taxon>
        <taxon>Sporothrix</taxon>
    </lineage>
</organism>
<name>A0ABP0AT18_9PEZI</name>
<dbReference type="Pfam" id="PF05730">
    <property type="entry name" value="CFEM"/>
    <property type="match status" value="1"/>
</dbReference>
<proteinExistence type="inferred from homology"/>
<keyword evidence="7 9" id="KW-1015">Disulfide bond</keyword>